<evidence type="ECO:0000313" key="3">
    <source>
        <dbReference type="EMBL" id="CAG8610939.1"/>
    </source>
</evidence>
<evidence type="ECO:0000256" key="1">
    <source>
        <dbReference type="ARBA" id="ARBA00023125"/>
    </source>
</evidence>
<sequence>MVSKRSVATQFNITPKQLCEWIKKKIELKNVPPYVKQLNIGARPKYLLLEVDIKNWVKSLRSQQKIVSRQMIRTKAKQLANGFMRHNKFSNQRHTTVAQKLPEDLKPLRDEFLIFDVPSNYTVEETGAHTVSICTTGYEKSNFTVVLGCLADGTKLVSMVIFKLVNVPRQTFPQGIV</sequence>
<keyword evidence="4" id="KW-1185">Reference proteome</keyword>
<organism evidence="3 4">
    <name type="scientific">Dentiscutata erythropus</name>
    <dbReference type="NCBI Taxonomy" id="1348616"/>
    <lineage>
        <taxon>Eukaryota</taxon>
        <taxon>Fungi</taxon>
        <taxon>Fungi incertae sedis</taxon>
        <taxon>Mucoromycota</taxon>
        <taxon>Glomeromycotina</taxon>
        <taxon>Glomeromycetes</taxon>
        <taxon>Diversisporales</taxon>
        <taxon>Gigasporaceae</taxon>
        <taxon>Dentiscutata</taxon>
    </lineage>
</organism>
<keyword evidence="1" id="KW-0238">DNA-binding</keyword>
<dbReference type="GO" id="GO:0003677">
    <property type="term" value="F:DNA binding"/>
    <property type="evidence" value="ECO:0007669"/>
    <property type="project" value="UniProtKB-KW"/>
</dbReference>
<dbReference type="OrthoDB" id="5876240at2759"/>
<accession>A0A9N9CQX9</accession>
<dbReference type="Pfam" id="PF03221">
    <property type="entry name" value="HTH_Tnp_Tc5"/>
    <property type="match status" value="1"/>
</dbReference>
<feature type="domain" description="HTH CENPB-type" evidence="2">
    <location>
        <begin position="48"/>
        <end position="82"/>
    </location>
</feature>
<dbReference type="AlphaFoldDB" id="A0A9N9CQX9"/>
<evidence type="ECO:0000259" key="2">
    <source>
        <dbReference type="Pfam" id="PF03221"/>
    </source>
</evidence>
<comment type="caution">
    <text evidence="3">The sequence shown here is derived from an EMBL/GenBank/DDBJ whole genome shotgun (WGS) entry which is preliminary data.</text>
</comment>
<reference evidence="3" key="1">
    <citation type="submission" date="2021-06" db="EMBL/GenBank/DDBJ databases">
        <authorList>
            <person name="Kallberg Y."/>
            <person name="Tangrot J."/>
            <person name="Rosling A."/>
        </authorList>
    </citation>
    <scope>NUCLEOTIDE SEQUENCE</scope>
    <source>
        <strain evidence="3">MA453B</strain>
    </source>
</reference>
<dbReference type="InterPro" id="IPR006600">
    <property type="entry name" value="HTH_CenpB_DNA-bd_dom"/>
</dbReference>
<gene>
    <name evidence="3" type="ORF">DERYTH_LOCUS8135</name>
</gene>
<dbReference type="EMBL" id="CAJVPY010004128">
    <property type="protein sequence ID" value="CAG8610939.1"/>
    <property type="molecule type" value="Genomic_DNA"/>
</dbReference>
<evidence type="ECO:0000313" key="4">
    <source>
        <dbReference type="Proteomes" id="UP000789405"/>
    </source>
</evidence>
<proteinExistence type="predicted"/>
<dbReference type="Proteomes" id="UP000789405">
    <property type="component" value="Unassembled WGS sequence"/>
</dbReference>
<protein>
    <submittedName>
        <fullName evidence="3">565_t:CDS:1</fullName>
    </submittedName>
</protein>
<feature type="non-terminal residue" evidence="3">
    <location>
        <position position="177"/>
    </location>
</feature>
<name>A0A9N9CQX9_9GLOM</name>